<reference evidence="2" key="1">
    <citation type="submission" date="2021-10" db="EMBL/GenBank/DDBJ databases">
        <title>Tropical sea cucumber genome reveals ecological adaptation and Cuvierian tubules defense mechanism.</title>
        <authorList>
            <person name="Chen T."/>
        </authorList>
    </citation>
    <scope>NUCLEOTIDE SEQUENCE</scope>
    <source>
        <strain evidence="2">Nanhai2018</strain>
        <tissue evidence="2">Muscle</tissue>
    </source>
</reference>
<evidence type="ECO:0000313" key="2">
    <source>
        <dbReference type="EMBL" id="KAJ8049004.1"/>
    </source>
</evidence>
<gene>
    <name evidence="2" type="ORF">HOLleu_01540</name>
</gene>
<dbReference type="AlphaFoldDB" id="A0A9Q1HJA7"/>
<accession>A0A9Q1HJA7</accession>
<organism evidence="2 3">
    <name type="scientific">Holothuria leucospilota</name>
    <name type="common">Black long sea cucumber</name>
    <name type="synonym">Mertensiothuria leucospilota</name>
    <dbReference type="NCBI Taxonomy" id="206669"/>
    <lineage>
        <taxon>Eukaryota</taxon>
        <taxon>Metazoa</taxon>
        <taxon>Echinodermata</taxon>
        <taxon>Eleutherozoa</taxon>
        <taxon>Echinozoa</taxon>
        <taxon>Holothuroidea</taxon>
        <taxon>Aspidochirotacea</taxon>
        <taxon>Aspidochirotida</taxon>
        <taxon>Holothuriidae</taxon>
        <taxon>Holothuria</taxon>
    </lineage>
</organism>
<feature type="signal peptide" evidence="1">
    <location>
        <begin position="1"/>
        <end position="23"/>
    </location>
</feature>
<name>A0A9Q1HJA7_HOLLE</name>
<comment type="caution">
    <text evidence="2">The sequence shown here is derived from an EMBL/GenBank/DDBJ whole genome shotgun (WGS) entry which is preliminary data.</text>
</comment>
<dbReference type="EMBL" id="JAIZAY010000001">
    <property type="protein sequence ID" value="KAJ8049004.1"/>
    <property type="molecule type" value="Genomic_DNA"/>
</dbReference>
<feature type="chain" id="PRO_5040315747" evidence="1">
    <location>
        <begin position="24"/>
        <end position="55"/>
    </location>
</feature>
<evidence type="ECO:0000313" key="3">
    <source>
        <dbReference type="Proteomes" id="UP001152320"/>
    </source>
</evidence>
<keyword evidence="3" id="KW-1185">Reference proteome</keyword>
<evidence type="ECO:0000256" key="1">
    <source>
        <dbReference type="SAM" id="SignalP"/>
    </source>
</evidence>
<protein>
    <submittedName>
        <fullName evidence="2">Uncharacterized protein</fullName>
    </submittedName>
</protein>
<dbReference type="Proteomes" id="UP001152320">
    <property type="component" value="Chromosome 1"/>
</dbReference>
<keyword evidence="1" id="KW-0732">Signal</keyword>
<proteinExistence type="predicted"/>
<sequence>MLIILPWGQKLSALFFFIRFCLGWRDIGINVGHIQICLYSLSDKFFGNWPPIQYW</sequence>